<comment type="caution">
    <text evidence="1">The sequence shown here is derived from an EMBL/GenBank/DDBJ whole genome shotgun (WGS) entry which is preliminary data.</text>
</comment>
<organism evidence="1 2">
    <name type="scientific">Pararhizobium antarcticum</name>
    <dbReference type="NCBI Taxonomy" id="1798805"/>
    <lineage>
        <taxon>Bacteria</taxon>
        <taxon>Pseudomonadati</taxon>
        <taxon>Pseudomonadota</taxon>
        <taxon>Alphaproteobacteria</taxon>
        <taxon>Hyphomicrobiales</taxon>
        <taxon>Rhizobiaceae</taxon>
        <taxon>Rhizobium/Agrobacterium group</taxon>
        <taxon>Pararhizobium</taxon>
    </lineage>
</organism>
<name>A0A657LPA6_9HYPH</name>
<keyword evidence="2" id="KW-1185">Reference proteome</keyword>
<dbReference type="Proteomes" id="UP000182661">
    <property type="component" value="Unassembled WGS sequence"/>
</dbReference>
<gene>
    <name evidence="1" type="ORF">AX760_06315</name>
</gene>
<dbReference type="AlphaFoldDB" id="A0A657LPA6"/>
<evidence type="ECO:0000313" key="1">
    <source>
        <dbReference type="EMBL" id="OJF92328.1"/>
    </source>
</evidence>
<reference evidence="1 2" key="1">
    <citation type="submission" date="2016-02" db="EMBL/GenBank/DDBJ databases">
        <title>Genome sequencing of a beta-galactosidase producing bacteria Rhizobium sp. 59.</title>
        <authorList>
            <person name="Wang D."/>
            <person name="Kot W."/>
            <person name="Qin Y."/>
            <person name="Hansen L."/>
            <person name="Naqvi K."/>
            <person name="Rensing C."/>
        </authorList>
    </citation>
    <scope>NUCLEOTIDE SEQUENCE [LARGE SCALE GENOMIC DNA]</scope>
    <source>
        <strain evidence="1 2">59</strain>
    </source>
</reference>
<protein>
    <submittedName>
        <fullName evidence="1">Uncharacterized protein</fullName>
    </submittedName>
</protein>
<dbReference type="RefSeq" id="WP_071835001.1">
    <property type="nucleotide sequence ID" value="NZ_LSRP01000118.1"/>
</dbReference>
<evidence type="ECO:0000313" key="2">
    <source>
        <dbReference type="Proteomes" id="UP000182661"/>
    </source>
</evidence>
<dbReference type="EMBL" id="LSRP01000118">
    <property type="protein sequence ID" value="OJF92328.1"/>
    <property type="molecule type" value="Genomic_DNA"/>
</dbReference>
<accession>A0A657LPA6</accession>
<sequence length="88" mass="9838">MASLSDNVIVQDPRHALTRTQQDALKAIAFFRRQRKTGGRWLVGDKRISQKIVSDLEKLDLVDEGRVRSESVLVLTTAGNLAVDRLGH</sequence>
<dbReference type="OrthoDB" id="8410379at2"/>
<proteinExistence type="predicted"/>